<proteinExistence type="inferred from homology"/>
<dbReference type="EMBL" id="AP035785">
    <property type="protein sequence ID" value="BFO70572.1"/>
    <property type="molecule type" value="Genomic_DNA"/>
</dbReference>
<reference evidence="6" key="1">
    <citation type="submission" date="2024-07" db="EMBL/GenBank/DDBJ databases">
        <title>Complete genome sequence of Prevotella sp. YM-2024 GTC17253.</title>
        <authorList>
            <person name="Hayashi M."/>
            <person name="Muto Y."/>
            <person name="Tanaka K."/>
            <person name="Niwa H."/>
        </authorList>
    </citation>
    <scope>NUCLEOTIDE SEQUENCE</scope>
    <source>
        <strain evidence="6">GTC17253</strain>
    </source>
</reference>
<evidence type="ECO:0000256" key="1">
    <source>
        <dbReference type="ARBA" id="ARBA00010529"/>
    </source>
</evidence>
<dbReference type="PANTHER" id="PTHR33175">
    <property type="entry name" value="DNA-BINDING PROTEIN HU"/>
    <property type="match status" value="1"/>
</dbReference>
<feature type="transmembrane region" description="Helical" evidence="5">
    <location>
        <begin position="211"/>
        <end position="233"/>
    </location>
</feature>
<evidence type="ECO:0000313" key="6">
    <source>
        <dbReference type="EMBL" id="BFO70572.1"/>
    </source>
</evidence>
<evidence type="ECO:0000256" key="5">
    <source>
        <dbReference type="SAM" id="Phobius"/>
    </source>
</evidence>
<gene>
    <name evidence="6" type="ORF">GTC17253_05380</name>
</gene>
<sequence length="374" mass="41875">MKMNSNVFLSEMCKSLEQKFNLDKETAQAFVEQMFIVLGDGIRHDKQVKVKGLGTFKTVYVSARESVDVNTGERILIEGRDKLSFSPESSVKELVNRPFAQFETVVVNDGVNTEILSYVETEGNADEPEEVKVSPTLHEEQTEIPGEEPTEQPMMEAPAPIEEAEDIVAVEQEPVSIAEQTGIYSASLEEQPALEEEQEESTDGRTSKLPVILLSVLSGLFFLLCCFGGYFFMQELRRRDAMIEKLASQLQTKHQESQPTKVLTTQKKKDVSDSVIKKPVEPVVTKQVSQAEPAKPQSEFALMEQKDVRVRTGAYHIIGVKEVVTAKKGQTLKSISRTYLGPDMECYVEVLNGIKEVQAGDKLKIPELKLKKRK</sequence>
<dbReference type="PANTHER" id="PTHR33175:SF2">
    <property type="entry name" value="INTEGRATION HOST FACTOR SUBUNIT ALPHA"/>
    <property type="match status" value="1"/>
</dbReference>
<evidence type="ECO:0008006" key="7">
    <source>
        <dbReference type="Google" id="ProtNLM"/>
    </source>
</evidence>
<dbReference type="GO" id="GO:0030527">
    <property type="term" value="F:structural constituent of chromatin"/>
    <property type="evidence" value="ECO:0007669"/>
    <property type="project" value="InterPro"/>
</dbReference>
<organism evidence="6">
    <name type="scientific">Prevotella sp. GTC17253</name>
    <dbReference type="NCBI Taxonomy" id="3236793"/>
    <lineage>
        <taxon>Bacteria</taxon>
        <taxon>Pseudomonadati</taxon>
        <taxon>Bacteroidota</taxon>
        <taxon>Bacteroidia</taxon>
        <taxon>Bacteroidales</taxon>
        <taxon>Prevotellaceae</taxon>
        <taxon>Prevotella</taxon>
    </lineage>
</organism>
<protein>
    <recommendedName>
        <fullName evidence="7">HU family DNA-binding protein</fullName>
    </recommendedName>
</protein>
<accession>A0AB33IT76</accession>
<dbReference type="InterPro" id="IPR010992">
    <property type="entry name" value="IHF-like_DNA-bd_dom_sf"/>
</dbReference>
<dbReference type="GO" id="GO:0003677">
    <property type="term" value="F:DNA binding"/>
    <property type="evidence" value="ECO:0007669"/>
    <property type="project" value="UniProtKB-KW"/>
</dbReference>
<keyword evidence="2" id="KW-0238">DNA-binding</keyword>
<dbReference type="SMART" id="SM00411">
    <property type="entry name" value="BHL"/>
    <property type="match status" value="1"/>
</dbReference>
<comment type="similarity">
    <text evidence="1 3">Belongs to the bacterial histone-like protein family.</text>
</comment>
<dbReference type="Pfam" id="PF00216">
    <property type="entry name" value="Bac_DNA_binding"/>
    <property type="match status" value="1"/>
</dbReference>
<evidence type="ECO:0000256" key="4">
    <source>
        <dbReference type="SAM" id="MobiDB-lite"/>
    </source>
</evidence>
<keyword evidence="5" id="KW-0812">Transmembrane</keyword>
<keyword evidence="5" id="KW-1133">Transmembrane helix</keyword>
<evidence type="ECO:0000256" key="3">
    <source>
        <dbReference type="RuleBase" id="RU003939"/>
    </source>
</evidence>
<dbReference type="InterPro" id="IPR000119">
    <property type="entry name" value="Hist_DNA-bd"/>
</dbReference>
<feature type="region of interest" description="Disordered" evidence="4">
    <location>
        <begin position="121"/>
        <end position="154"/>
    </location>
</feature>
<dbReference type="SUPFAM" id="SSF47729">
    <property type="entry name" value="IHF-like DNA-binding proteins"/>
    <property type="match status" value="1"/>
</dbReference>
<keyword evidence="5" id="KW-0472">Membrane</keyword>
<name>A0AB33IT76_9BACT</name>
<dbReference type="Gene3D" id="4.10.520.10">
    <property type="entry name" value="IHF-like DNA-binding proteins"/>
    <property type="match status" value="1"/>
</dbReference>
<evidence type="ECO:0000256" key="2">
    <source>
        <dbReference type="ARBA" id="ARBA00023125"/>
    </source>
</evidence>
<dbReference type="GO" id="GO:0005829">
    <property type="term" value="C:cytosol"/>
    <property type="evidence" value="ECO:0007669"/>
    <property type="project" value="TreeGrafter"/>
</dbReference>
<dbReference type="AlphaFoldDB" id="A0AB33IT76"/>